<name>A0ABU9VKN8_9BACI</name>
<organism evidence="1 2">
    <name type="scientific">Alkalicoccobacillus gibsonii</name>
    <dbReference type="NCBI Taxonomy" id="79881"/>
    <lineage>
        <taxon>Bacteria</taxon>
        <taxon>Bacillati</taxon>
        <taxon>Bacillota</taxon>
        <taxon>Bacilli</taxon>
        <taxon>Bacillales</taxon>
        <taxon>Bacillaceae</taxon>
        <taxon>Alkalicoccobacillus</taxon>
    </lineage>
</organism>
<dbReference type="RefSeq" id="WP_203090209.1">
    <property type="nucleotide sequence ID" value="NZ_JAEUZA010000004.1"/>
</dbReference>
<evidence type="ECO:0000313" key="1">
    <source>
        <dbReference type="EMBL" id="MEN0644177.1"/>
    </source>
</evidence>
<dbReference type="Proteomes" id="UP001418796">
    <property type="component" value="Unassembled WGS sequence"/>
</dbReference>
<evidence type="ECO:0008006" key="3">
    <source>
        <dbReference type="Google" id="ProtNLM"/>
    </source>
</evidence>
<keyword evidence="2" id="KW-1185">Reference proteome</keyword>
<gene>
    <name evidence="1" type="ORF">MKY91_13580</name>
</gene>
<evidence type="ECO:0000313" key="2">
    <source>
        <dbReference type="Proteomes" id="UP001418796"/>
    </source>
</evidence>
<dbReference type="EMBL" id="JBCITK010000001">
    <property type="protein sequence ID" value="MEN0644177.1"/>
    <property type="molecule type" value="Genomic_DNA"/>
</dbReference>
<protein>
    <recommendedName>
        <fullName evidence="3">Helix-turn-helix domain-containing protein</fullName>
    </recommendedName>
</protein>
<accession>A0ABU9VKN8</accession>
<comment type="caution">
    <text evidence="1">The sequence shown here is derived from an EMBL/GenBank/DDBJ whole genome shotgun (WGS) entry which is preliminary data.</text>
</comment>
<sequence length="76" mass="8875">MYISLSELAEYLDLPLAYIKGQVAAGNIKAIHNGEEYVVSKKQFEWYKEQIDLKRKAMELELNEPIPEDWDAKDED</sequence>
<proteinExistence type="predicted"/>
<reference evidence="1 2" key="1">
    <citation type="submission" date="2024-03" db="EMBL/GenBank/DDBJ databases">
        <title>Bacilli Hybrid Assemblies.</title>
        <authorList>
            <person name="Kovac J."/>
        </authorList>
    </citation>
    <scope>NUCLEOTIDE SEQUENCE [LARGE SCALE GENOMIC DNA]</scope>
    <source>
        <strain evidence="1 2">FSL R7-0666</strain>
    </source>
</reference>